<evidence type="ECO:0000256" key="4">
    <source>
        <dbReference type="SAM" id="MobiDB-lite"/>
    </source>
</evidence>
<sequence length="973" mass="107108">MLRRPRPGGGRHPPPLAPTVSNFKPRAQWSTLESSMFLNVNLPGFYMDQIKITKDERARTIRIEGQRPLSTQTKARFNEVYRVPDSCDMTKLSTSFSHGLLTIEFPVVVESEKAGKVANDKGKTAQKPNHEGNRGTGHDGENQVGTSQEKAAPTAKKEEPRTYKSVVEGKREVAAADRGKTGEKVREGEASPSLGRKVHTKQEKVVEKKEAAQMGQQKTVQKVKDEEARSRPTVGGSLKAKVPAQEEKVTERKTGQKVKEEGNTKTPTIGGSLGHKVQNKAEKVVERKGDGEIGQKLKEEGKNGLGQKKEEKHTKPAVGGEVRRSEKEISALNQAKHELKTQERIERTARDVNGNVTAKNDEKMVGDKVSKGEIQDGVREKKVEEAGLVKETRDSKDDHQVVEPNKADSGGPVKKESTIGGEDREKMVEKSSGSETVPLLVQGQKETNMVPPAAKGSGLEKEESHKYGIPLVNVGVASLVIMVFGAYEAKAWWWLSPTTVGATVSNFKPRAQWSTLESSMFLNVNLPGFYMDQIKITKDERARTIRIEGQRPLSTQTKARFNEVYRVPDSCDMTKLSTSFSHGLLTIEFPVVVESEKAGKVANDKGKTAQKPNHEGNRGTGHDGGSVIRSRLSDKENQVGTSQEKAAPTAKKEEPKTYKSVVEGKREVPAANRVKTEQKVKDGEASPSLSRKEHAKQEKVVEKRESSQMSRQKTVQKVKDEDARGTPTGGGSLKAKEPAQKEKVIERKTEQKVQNKAEKVIERKGNGEIGQKLKEERKVGLGQKKKEKHTILAVGDETRRTEKEISAMNQSKPELKTKERVERTSPDVNGNVITKNDEKMVGDKVSKGEIQDGVREKKVEEAGLVKETRDSKDDHQVVEPNKADSGGPVKKESTIGGEDREKMVEKSSGSETVPLLVQGQKETNMVPPAAKGSGLEKEESHKYGISLVNVGVASLVIMVFGAYVFVPLLKMFY</sequence>
<accession>A0A8X7QMQ5</accession>
<dbReference type="CDD" id="cd06464">
    <property type="entry name" value="ACD_sHsps-like"/>
    <property type="match status" value="2"/>
</dbReference>
<keyword evidence="8" id="KW-1185">Reference proteome</keyword>
<feature type="region of interest" description="Disordered" evidence="4">
    <location>
        <begin position="773"/>
        <end position="937"/>
    </location>
</feature>
<feature type="compositionally biased region" description="Basic and acidic residues" evidence="4">
    <location>
        <begin position="835"/>
        <end position="877"/>
    </location>
</feature>
<feature type="compositionally biased region" description="Basic and acidic residues" evidence="4">
    <location>
        <begin position="413"/>
        <end position="429"/>
    </location>
</feature>
<feature type="compositionally biased region" description="Basic and acidic residues" evidence="4">
    <location>
        <begin position="359"/>
        <end position="401"/>
    </location>
</feature>
<dbReference type="EMBL" id="JAAMPC010000013">
    <property type="protein sequence ID" value="KAG2272352.1"/>
    <property type="molecule type" value="Genomic_DNA"/>
</dbReference>
<dbReference type="InterPro" id="IPR002068">
    <property type="entry name" value="A-crystallin/Hsp20_dom"/>
</dbReference>
<feature type="transmembrane region" description="Helical" evidence="5">
    <location>
        <begin position="943"/>
        <end position="966"/>
    </location>
</feature>
<feature type="compositionally biased region" description="Basic and acidic residues" evidence="4">
    <location>
        <begin position="321"/>
        <end position="350"/>
    </location>
</feature>
<keyword evidence="5" id="KW-0472">Membrane</keyword>
<feature type="compositionally biased region" description="Basic and acidic residues" evidence="4">
    <location>
        <begin position="116"/>
        <end position="141"/>
    </location>
</feature>
<evidence type="ECO:0000256" key="1">
    <source>
        <dbReference type="ARBA" id="ARBA00023016"/>
    </source>
</evidence>
<name>A0A8X7QMQ5_BRACI</name>
<evidence type="ECO:0000256" key="2">
    <source>
        <dbReference type="PROSITE-ProRule" id="PRU00285"/>
    </source>
</evidence>
<dbReference type="SUPFAM" id="SSF49764">
    <property type="entry name" value="HSP20-like chaperones"/>
    <property type="match status" value="2"/>
</dbReference>
<dbReference type="Proteomes" id="UP000886595">
    <property type="component" value="Unassembled WGS sequence"/>
</dbReference>
<dbReference type="OrthoDB" id="1431247at2759"/>
<feature type="compositionally biased region" description="Basic and acidic residues" evidence="4">
    <location>
        <begin position="155"/>
        <end position="189"/>
    </location>
</feature>
<gene>
    <name evidence="7" type="ORF">Bca52824_066907</name>
</gene>
<dbReference type="PROSITE" id="PS01031">
    <property type="entry name" value="SHSP"/>
    <property type="match status" value="2"/>
</dbReference>
<dbReference type="Gene3D" id="2.60.40.790">
    <property type="match status" value="2"/>
</dbReference>
<dbReference type="InterPro" id="IPR031107">
    <property type="entry name" value="Small_HSP"/>
</dbReference>
<feature type="compositionally biased region" description="Basic and acidic residues" evidence="4">
    <location>
        <begin position="889"/>
        <end position="905"/>
    </location>
</feature>
<feature type="compositionally biased region" description="Basic and acidic residues" evidence="4">
    <location>
        <begin position="200"/>
        <end position="211"/>
    </location>
</feature>
<protein>
    <recommendedName>
        <fullName evidence="6">SHSP domain-containing protein</fullName>
    </recommendedName>
</protein>
<keyword evidence="1" id="KW-0346">Stress response</keyword>
<feature type="compositionally biased region" description="Basic and acidic residues" evidence="4">
    <location>
        <begin position="796"/>
        <end position="805"/>
    </location>
</feature>
<feature type="compositionally biased region" description="Basic and acidic residues" evidence="4">
    <location>
        <begin position="650"/>
        <end position="706"/>
    </location>
</feature>
<feature type="compositionally biased region" description="Basic and acidic residues" evidence="4">
    <location>
        <begin position="279"/>
        <end position="314"/>
    </location>
</feature>
<feature type="region of interest" description="Disordered" evidence="4">
    <location>
        <begin position="116"/>
        <end position="434"/>
    </location>
</feature>
<dbReference type="InterPro" id="IPR008978">
    <property type="entry name" value="HSP20-like_chaperone"/>
</dbReference>
<feature type="domain" description="SHSP" evidence="6">
    <location>
        <begin position="502"/>
        <end position="607"/>
    </location>
</feature>
<dbReference type="Pfam" id="PF00011">
    <property type="entry name" value="HSP20"/>
    <property type="match status" value="2"/>
</dbReference>
<feature type="compositionally biased region" description="Basic and acidic residues" evidence="4">
    <location>
        <begin position="600"/>
        <end position="621"/>
    </location>
</feature>
<dbReference type="AlphaFoldDB" id="A0A8X7QMQ5"/>
<comment type="caution">
    <text evidence="7">The sequence shown here is derived from an EMBL/GenBank/DDBJ whole genome shotgun (WGS) entry which is preliminary data.</text>
</comment>
<comment type="similarity">
    <text evidence="2 3">Belongs to the small heat shock protein (HSP20) family.</text>
</comment>
<feature type="compositionally biased region" description="Basic and acidic residues" evidence="4">
    <location>
        <begin position="244"/>
        <end position="263"/>
    </location>
</feature>
<feature type="region of interest" description="Disordered" evidence="4">
    <location>
        <begin position="600"/>
        <end position="759"/>
    </location>
</feature>
<proteinExistence type="inferred from homology"/>
<evidence type="ECO:0000313" key="7">
    <source>
        <dbReference type="EMBL" id="KAG2272352.1"/>
    </source>
</evidence>
<keyword evidence="5" id="KW-0812">Transmembrane</keyword>
<organism evidence="7 8">
    <name type="scientific">Brassica carinata</name>
    <name type="common">Ethiopian mustard</name>
    <name type="synonym">Abyssinian cabbage</name>
    <dbReference type="NCBI Taxonomy" id="52824"/>
    <lineage>
        <taxon>Eukaryota</taxon>
        <taxon>Viridiplantae</taxon>
        <taxon>Streptophyta</taxon>
        <taxon>Embryophyta</taxon>
        <taxon>Tracheophyta</taxon>
        <taxon>Spermatophyta</taxon>
        <taxon>Magnoliopsida</taxon>
        <taxon>eudicotyledons</taxon>
        <taxon>Gunneridae</taxon>
        <taxon>Pentapetalae</taxon>
        <taxon>rosids</taxon>
        <taxon>malvids</taxon>
        <taxon>Brassicales</taxon>
        <taxon>Brassicaceae</taxon>
        <taxon>Brassiceae</taxon>
        <taxon>Brassica</taxon>
    </lineage>
</organism>
<evidence type="ECO:0000313" key="8">
    <source>
        <dbReference type="Proteomes" id="UP000886595"/>
    </source>
</evidence>
<feature type="region of interest" description="Disordered" evidence="4">
    <location>
        <begin position="1"/>
        <end position="21"/>
    </location>
</feature>
<reference evidence="7 8" key="1">
    <citation type="submission" date="2020-02" db="EMBL/GenBank/DDBJ databases">
        <authorList>
            <person name="Ma Q."/>
            <person name="Huang Y."/>
            <person name="Song X."/>
            <person name="Pei D."/>
        </authorList>
    </citation>
    <scope>NUCLEOTIDE SEQUENCE [LARGE SCALE GENOMIC DNA]</scope>
    <source>
        <strain evidence="7">Sxm20200214</strain>
        <tissue evidence="7">Leaf</tissue>
    </source>
</reference>
<keyword evidence="5" id="KW-1133">Transmembrane helix</keyword>
<evidence type="ECO:0000256" key="3">
    <source>
        <dbReference type="RuleBase" id="RU003616"/>
    </source>
</evidence>
<feature type="compositionally biased region" description="Basic and acidic residues" evidence="4">
    <location>
        <begin position="813"/>
        <end position="825"/>
    </location>
</feature>
<dbReference type="PANTHER" id="PTHR11527">
    <property type="entry name" value="HEAT-SHOCK PROTEIN 20 FAMILY MEMBER"/>
    <property type="match status" value="1"/>
</dbReference>
<evidence type="ECO:0000259" key="6">
    <source>
        <dbReference type="PROSITE" id="PS01031"/>
    </source>
</evidence>
<evidence type="ECO:0000256" key="5">
    <source>
        <dbReference type="SAM" id="Phobius"/>
    </source>
</evidence>
<feature type="domain" description="SHSP" evidence="6">
    <location>
        <begin position="18"/>
        <end position="123"/>
    </location>
</feature>
<feature type="compositionally biased region" description="Basic and acidic residues" evidence="4">
    <location>
        <begin position="734"/>
        <end position="759"/>
    </location>
</feature>